<evidence type="ECO:0000313" key="3">
    <source>
        <dbReference type="Proteomes" id="UP000317977"/>
    </source>
</evidence>
<keyword evidence="1" id="KW-0472">Membrane</keyword>
<keyword evidence="1" id="KW-0812">Transmembrane</keyword>
<comment type="caution">
    <text evidence="2">The sequence shown here is derived from an EMBL/GenBank/DDBJ whole genome shotgun (WGS) entry which is preliminary data.</text>
</comment>
<sequence length="167" mass="17808">MSNPKPLRFKPRSNQRHGISLIEVIACTAIVAVMIVPIASVIRASGRAIASSAEMSNEAKLRSGIRWVKDTIGNGAVVNVGSRNLTLLMASGQKGELVLDSNNLIFSDGRTKTVVLENIGRFECEAIMRSEKPTSMIGVAIRIEGKDPSTGTAFKLESLIATAPQSS</sequence>
<name>A0A5C6F5H6_9BACT</name>
<gene>
    <name evidence="2" type="ORF">Poly59_21020</name>
</gene>
<accession>A0A5C6F5H6</accession>
<reference evidence="2 3" key="1">
    <citation type="submission" date="2019-02" db="EMBL/GenBank/DDBJ databases">
        <title>Deep-cultivation of Planctomycetes and their phenomic and genomic characterization uncovers novel biology.</title>
        <authorList>
            <person name="Wiegand S."/>
            <person name="Jogler M."/>
            <person name="Boedeker C."/>
            <person name="Pinto D."/>
            <person name="Vollmers J."/>
            <person name="Rivas-Marin E."/>
            <person name="Kohn T."/>
            <person name="Peeters S.H."/>
            <person name="Heuer A."/>
            <person name="Rast P."/>
            <person name="Oberbeckmann S."/>
            <person name="Bunk B."/>
            <person name="Jeske O."/>
            <person name="Meyerdierks A."/>
            <person name="Storesund J.E."/>
            <person name="Kallscheuer N."/>
            <person name="Luecker S."/>
            <person name="Lage O.M."/>
            <person name="Pohl T."/>
            <person name="Merkel B.J."/>
            <person name="Hornburger P."/>
            <person name="Mueller R.-W."/>
            <person name="Bruemmer F."/>
            <person name="Labrenz M."/>
            <person name="Spormann A.M."/>
            <person name="Op Den Camp H."/>
            <person name="Overmann J."/>
            <person name="Amann R."/>
            <person name="Jetten M.S.M."/>
            <person name="Mascher T."/>
            <person name="Medema M.H."/>
            <person name="Devos D.P."/>
            <person name="Kaster A.-K."/>
            <person name="Ovreas L."/>
            <person name="Rohde M."/>
            <person name="Galperin M.Y."/>
            <person name="Jogler C."/>
        </authorList>
    </citation>
    <scope>NUCLEOTIDE SEQUENCE [LARGE SCALE GENOMIC DNA]</scope>
    <source>
        <strain evidence="2 3">Poly59</strain>
    </source>
</reference>
<proteinExistence type="predicted"/>
<keyword evidence="3" id="KW-1185">Reference proteome</keyword>
<protein>
    <recommendedName>
        <fullName evidence="4">Prepilin-type N-terminal cleavage/methylation domain-containing protein</fullName>
    </recommendedName>
</protein>
<organism evidence="2 3">
    <name type="scientific">Rubripirellula reticaptiva</name>
    <dbReference type="NCBI Taxonomy" id="2528013"/>
    <lineage>
        <taxon>Bacteria</taxon>
        <taxon>Pseudomonadati</taxon>
        <taxon>Planctomycetota</taxon>
        <taxon>Planctomycetia</taxon>
        <taxon>Pirellulales</taxon>
        <taxon>Pirellulaceae</taxon>
        <taxon>Rubripirellula</taxon>
    </lineage>
</organism>
<keyword evidence="1" id="KW-1133">Transmembrane helix</keyword>
<evidence type="ECO:0000256" key="1">
    <source>
        <dbReference type="SAM" id="Phobius"/>
    </source>
</evidence>
<dbReference type="AlphaFoldDB" id="A0A5C6F5H6"/>
<dbReference type="EMBL" id="SJPX01000002">
    <property type="protein sequence ID" value="TWU55800.1"/>
    <property type="molecule type" value="Genomic_DNA"/>
</dbReference>
<evidence type="ECO:0000313" key="2">
    <source>
        <dbReference type="EMBL" id="TWU55800.1"/>
    </source>
</evidence>
<evidence type="ECO:0008006" key="4">
    <source>
        <dbReference type="Google" id="ProtNLM"/>
    </source>
</evidence>
<dbReference type="OrthoDB" id="282463at2"/>
<dbReference type="RefSeq" id="WP_146533927.1">
    <property type="nucleotide sequence ID" value="NZ_SJPX01000002.1"/>
</dbReference>
<feature type="transmembrane region" description="Helical" evidence="1">
    <location>
        <begin position="21"/>
        <end position="42"/>
    </location>
</feature>
<dbReference type="Proteomes" id="UP000317977">
    <property type="component" value="Unassembled WGS sequence"/>
</dbReference>